<evidence type="ECO:0000256" key="3">
    <source>
        <dbReference type="ARBA" id="ARBA00022630"/>
    </source>
</evidence>
<dbReference type="GO" id="GO:0016491">
    <property type="term" value="F:oxidoreductase activity"/>
    <property type="evidence" value="ECO:0007669"/>
    <property type="project" value="InterPro"/>
</dbReference>
<evidence type="ECO:0000256" key="2">
    <source>
        <dbReference type="ARBA" id="ARBA00022490"/>
    </source>
</evidence>
<keyword evidence="4" id="KW-0288">FMN</keyword>
<evidence type="ECO:0000256" key="1">
    <source>
        <dbReference type="ARBA" id="ARBA00001917"/>
    </source>
</evidence>
<dbReference type="GO" id="GO:0046872">
    <property type="term" value="F:metal ion binding"/>
    <property type="evidence" value="ECO:0007669"/>
    <property type="project" value="UniProtKB-KW"/>
</dbReference>
<keyword evidence="7" id="KW-0521">NADP</keyword>
<reference evidence="12 13" key="1">
    <citation type="submission" date="2019-03" db="EMBL/GenBank/DDBJ databases">
        <title>Lake Tanganyika Metagenome-Assembled Genomes (MAGs).</title>
        <authorList>
            <person name="Tran P."/>
        </authorList>
    </citation>
    <scope>NUCLEOTIDE SEQUENCE [LARGE SCALE GENOMIC DNA]</scope>
    <source>
        <strain evidence="12">K_DeepCast_65m_m2_236</strain>
    </source>
</reference>
<evidence type="ECO:0000256" key="5">
    <source>
        <dbReference type="ARBA" id="ARBA00022723"/>
    </source>
</evidence>
<keyword evidence="6" id="KW-0460">Magnesium</keyword>
<comment type="cofactor">
    <cofactor evidence="1">
        <name>FMN</name>
        <dbReference type="ChEBI" id="CHEBI:58210"/>
    </cofactor>
</comment>
<dbReference type="InterPro" id="IPR013785">
    <property type="entry name" value="Aldolase_TIM"/>
</dbReference>
<dbReference type="EC" id="5.3.3.2" evidence="12"/>
<gene>
    <name evidence="12" type="ORF">FJZ00_12015</name>
</gene>
<dbReference type="Gene3D" id="3.20.20.70">
    <property type="entry name" value="Aldolase class I"/>
    <property type="match status" value="1"/>
</dbReference>
<name>A0A937X4W9_9BACT</name>
<dbReference type="PANTHER" id="PTHR43665">
    <property type="entry name" value="ISOPENTENYL-DIPHOSPHATE DELTA-ISOMERASE"/>
    <property type="match status" value="1"/>
</dbReference>
<protein>
    <submittedName>
        <fullName evidence="12">Type 2 isopentenyl-diphosphate Delta-isomerase</fullName>
        <ecNumber evidence="12">5.3.3.2</ecNumber>
    </submittedName>
</protein>
<dbReference type="SUPFAM" id="SSF51395">
    <property type="entry name" value="FMN-linked oxidoreductases"/>
    <property type="match status" value="1"/>
</dbReference>
<dbReference type="Pfam" id="PF01070">
    <property type="entry name" value="FMN_dh"/>
    <property type="match status" value="1"/>
</dbReference>
<dbReference type="AlphaFoldDB" id="A0A937X4W9"/>
<evidence type="ECO:0000259" key="11">
    <source>
        <dbReference type="Pfam" id="PF01070"/>
    </source>
</evidence>
<evidence type="ECO:0000256" key="4">
    <source>
        <dbReference type="ARBA" id="ARBA00022643"/>
    </source>
</evidence>
<feature type="domain" description="FMN-dependent dehydrogenase" evidence="11">
    <location>
        <begin position="177"/>
        <end position="290"/>
    </location>
</feature>
<keyword evidence="3" id="KW-0285">Flavoprotein</keyword>
<dbReference type="GO" id="GO:0010181">
    <property type="term" value="F:FMN binding"/>
    <property type="evidence" value="ECO:0007669"/>
    <property type="project" value="InterPro"/>
</dbReference>
<sequence>MSTMSEIFNRKQEHLDICLTQDVSSRVTTGFEKLRFRHRALPGIDLSQVTTWTTFLDKPIGAPILIGAMTGGTARGREINRNLAIAAQALKLGMVVGSQRIGIEHPEITHTFAIAREEAPDIPLGANIGAIQLVNGYGPKECQKAVKMIEADFLVLHLNALQEAIQPNGQTNWGHVLTRIAEVISKVRVPVVVKEVGFGLSGEDARLLRDAGVAILDVAGTGGTSWALVEGYRHPDAMWKKVALTFGDWGIPTCESIRLCREAAPDVPIIASGGIRNGIDVAKALALGASW</sequence>
<keyword evidence="5" id="KW-0479">Metal-binding</keyword>
<evidence type="ECO:0000256" key="8">
    <source>
        <dbReference type="ARBA" id="ARBA00023229"/>
    </source>
</evidence>
<proteinExistence type="inferred from homology"/>
<evidence type="ECO:0000313" key="13">
    <source>
        <dbReference type="Proteomes" id="UP000703893"/>
    </source>
</evidence>
<dbReference type="Proteomes" id="UP000703893">
    <property type="component" value="Unassembled WGS sequence"/>
</dbReference>
<evidence type="ECO:0000256" key="9">
    <source>
        <dbReference type="ARBA" id="ARBA00023235"/>
    </source>
</evidence>
<keyword evidence="9 12" id="KW-0413">Isomerase</keyword>
<dbReference type="InterPro" id="IPR011179">
    <property type="entry name" value="IPdP_isomerase"/>
</dbReference>
<dbReference type="GO" id="GO:0008299">
    <property type="term" value="P:isoprenoid biosynthetic process"/>
    <property type="evidence" value="ECO:0007669"/>
    <property type="project" value="UniProtKB-KW"/>
</dbReference>
<dbReference type="PANTHER" id="PTHR43665:SF1">
    <property type="entry name" value="ISOPENTENYL-DIPHOSPHATE DELTA-ISOMERASE"/>
    <property type="match status" value="1"/>
</dbReference>
<comment type="subunit">
    <text evidence="10">Homooctamer. Dimer of tetramers.</text>
</comment>
<keyword evidence="8" id="KW-0414">Isoprene biosynthesis</keyword>
<dbReference type="EMBL" id="VGJX01000759">
    <property type="protein sequence ID" value="MBM3275873.1"/>
    <property type="molecule type" value="Genomic_DNA"/>
</dbReference>
<dbReference type="NCBIfam" id="TIGR02151">
    <property type="entry name" value="IPP_isom_2"/>
    <property type="match status" value="1"/>
</dbReference>
<organism evidence="12 13">
    <name type="scientific">Candidatus Tanganyikabacteria bacterium</name>
    <dbReference type="NCBI Taxonomy" id="2961651"/>
    <lineage>
        <taxon>Bacteria</taxon>
        <taxon>Bacillati</taxon>
        <taxon>Candidatus Sericytochromatia</taxon>
        <taxon>Candidatus Tanganyikabacteria</taxon>
    </lineage>
</organism>
<feature type="non-terminal residue" evidence="12">
    <location>
        <position position="291"/>
    </location>
</feature>
<evidence type="ECO:0000256" key="10">
    <source>
        <dbReference type="ARBA" id="ARBA00025810"/>
    </source>
</evidence>
<dbReference type="CDD" id="cd02811">
    <property type="entry name" value="IDI-2_FMN"/>
    <property type="match status" value="1"/>
</dbReference>
<comment type="caution">
    <text evidence="12">The sequence shown here is derived from an EMBL/GenBank/DDBJ whole genome shotgun (WGS) entry which is preliminary data.</text>
</comment>
<keyword evidence="2" id="KW-0963">Cytoplasm</keyword>
<dbReference type="GO" id="GO:0004452">
    <property type="term" value="F:isopentenyl-diphosphate delta-isomerase activity"/>
    <property type="evidence" value="ECO:0007669"/>
    <property type="project" value="UniProtKB-EC"/>
</dbReference>
<dbReference type="InterPro" id="IPR000262">
    <property type="entry name" value="FMN-dep_DH"/>
</dbReference>
<evidence type="ECO:0000256" key="7">
    <source>
        <dbReference type="ARBA" id="ARBA00022857"/>
    </source>
</evidence>
<evidence type="ECO:0000256" key="6">
    <source>
        <dbReference type="ARBA" id="ARBA00022842"/>
    </source>
</evidence>
<dbReference type="HAMAP" id="MF_00354">
    <property type="entry name" value="Idi_2"/>
    <property type="match status" value="1"/>
</dbReference>
<accession>A0A937X4W9</accession>
<evidence type="ECO:0000313" key="12">
    <source>
        <dbReference type="EMBL" id="MBM3275873.1"/>
    </source>
</evidence>